<dbReference type="PANTHER" id="PTHR33217:SF7">
    <property type="entry name" value="TRANSPOSASE FOR INSERTION SEQUENCE ELEMENT IS1081"/>
    <property type="match status" value="1"/>
</dbReference>
<evidence type="ECO:0000256" key="2">
    <source>
        <dbReference type="ARBA" id="ARBA00010961"/>
    </source>
</evidence>
<organism evidence="7 8">
    <name type="scientific">Geodermatophilus amargosae</name>
    <dbReference type="NCBI Taxonomy" id="1296565"/>
    <lineage>
        <taxon>Bacteria</taxon>
        <taxon>Bacillati</taxon>
        <taxon>Actinomycetota</taxon>
        <taxon>Actinomycetes</taxon>
        <taxon>Geodermatophilales</taxon>
        <taxon>Geodermatophilaceae</taxon>
        <taxon>Geodermatophilus</taxon>
    </lineage>
</organism>
<evidence type="ECO:0000313" key="7">
    <source>
        <dbReference type="EMBL" id="SFU08764.1"/>
    </source>
</evidence>
<keyword evidence="5 6" id="KW-0233">DNA recombination</keyword>
<proteinExistence type="inferred from homology"/>
<dbReference type="PROSITE" id="PS01007">
    <property type="entry name" value="TRANSPOSASE_MUTATOR"/>
    <property type="match status" value="1"/>
</dbReference>
<dbReference type="Pfam" id="PF00872">
    <property type="entry name" value="Transposase_mut"/>
    <property type="match status" value="1"/>
</dbReference>
<name>A0A1I7DAX6_9ACTN</name>
<evidence type="ECO:0000256" key="5">
    <source>
        <dbReference type="ARBA" id="ARBA00023172"/>
    </source>
</evidence>
<dbReference type="GO" id="GO:0004803">
    <property type="term" value="F:transposase activity"/>
    <property type="evidence" value="ECO:0007669"/>
    <property type="project" value="UniProtKB-UniRule"/>
</dbReference>
<dbReference type="GO" id="GO:0006313">
    <property type="term" value="P:DNA transposition"/>
    <property type="evidence" value="ECO:0007669"/>
    <property type="project" value="UniProtKB-UniRule"/>
</dbReference>
<evidence type="ECO:0000313" key="8">
    <source>
        <dbReference type="Proteomes" id="UP000199546"/>
    </source>
</evidence>
<evidence type="ECO:0000256" key="3">
    <source>
        <dbReference type="ARBA" id="ARBA00022578"/>
    </source>
</evidence>
<evidence type="ECO:0000256" key="6">
    <source>
        <dbReference type="RuleBase" id="RU365089"/>
    </source>
</evidence>
<evidence type="ECO:0000256" key="1">
    <source>
        <dbReference type="ARBA" id="ARBA00002190"/>
    </source>
</evidence>
<reference evidence="8" key="1">
    <citation type="submission" date="2016-10" db="EMBL/GenBank/DDBJ databases">
        <authorList>
            <person name="Varghese N."/>
            <person name="Submissions S."/>
        </authorList>
    </citation>
    <scope>NUCLEOTIDE SEQUENCE [LARGE SCALE GENOMIC DNA]</scope>
    <source>
        <strain evidence="8">DSM 46136</strain>
    </source>
</reference>
<dbReference type="PANTHER" id="PTHR33217">
    <property type="entry name" value="TRANSPOSASE FOR INSERTION SEQUENCE ELEMENT IS1081"/>
    <property type="match status" value="1"/>
</dbReference>
<dbReference type="Proteomes" id="UP000199546">
    <property type="component" value="Unassembled WGS sequence"/>
</dbReference>
<keyword evidence="4 6" id="KW-0238">DNA-binding</keyword>
<dbReference type="AlphaFoldDB" id="A0A1I7DAX6"/>
<dbReference type="InterPro" id="IPR001207">
    <property type="entry name" value="Transposase_mutator"/>
</dbReference>
<accession>A0A1I7DAX6</accession>
<gene>
    <name evidence="7" type="ORF">SAMN05660657_05555</name>
</gene>
<dbReference type="GO" id="GO:0003677">
    <property type="term" value="F:DNA binding"/>
    <property type="evidence" value="ECO:0007669"/>
    <property type="project" value="UniProtKB-UniRule"/>
</dbReference>
<keyword evidence="8" id="KW-1185">Reference proteome</keyword>
<evidence type="ECO:0000256" key="4">
    <source>
        <dbReference type="ARBA" id="ARBA00023125"/>
    </source>
</evidence>
<sequence>MSRPAGQLRRGRRGLAFFRDLTARGLTGVQLVTSDAHRGLVDAIGATLPGAAWQRCQTHYAANLMAVCPKSSWPWVRALLHSVYDQTDAASVHAQFDRVLDALTDKLPRVAEHLEQARADVLAFTAFPKEVWRQVWSNNPSERLNREIRRRTDVVGIFPDCDALIRLVGAVLAEQHDEWTEGRRYLALDLGLDVLARCRIRPVTGTDTDPAATEEVTLPALSA</sequence>
<comment type="function">
    <text evidence="1 6">Required for the transposition of the insertion element.</text>
</comment>
<keyword evidence="6" id="KW-0814">Transposable element</keyword>
<keyword evidence="3 6" id="KW-0815">Transposition</keyword>
<protein>
    <recommendedName>
        <fullName evidence="6">Mutator family transposase</fullName>
    </recommendedName>
</protein>
<comment type="similarity">
    <text evidence="2 6">Belongs to the transposase mutator family.</text>
</comment>
<dbReference type="EMBL" id="FPBA01000043">
    <property type="protein sequence ID" value="SFU08764.1"/>
    <property type="molecule type" value="Genomic_DNA"/>
</dbReference>